<evidence type="ECO:0000256" key="1">
    <source>
        <dbReference type="SAM" id="MobiDB-lite"/>
    </source>
</evidence>
<feature type="region of interest" description="Disordered" evidence="1">
    <location>
        <begin position="1"/>
        <end position="30"/>
    </location>
</feature>
<organism evidence="3 4">
    <name type="scientific">Parasedimentitalea denitrificans</name>
    <dbReference type="NCBI Taxonomy" id="2211118"/>
    <lineage>
        <taxon>Bacteria</taxon>
        <taxon>Pseudomonadati</taxon>
        <taxon>Pseudomonadota</taxon>
        <taxon>Alphaproteobacteria</taxon>
        <taxon>Rhodobacterales</taxon>
        <taxon>Paracoccaceae</taxon>
        <taxon>Parasedimentitalea</taxon>
    </lineage>
</organism>
<keyword evidence="4" id="KW-1185">Reference proteome</keyword>
<dbReference type="Proteomes" id="UP001429564">
    <property type="component" value="Unassembled WGS sequence"/>
</dbReference>
<feature type="domain" description="Hedgehog/Intein (Hint)" evidence="2">
    <location>
        <begin position="31"/>
        <end position="159"/>
    </location>
</feature>
<sequence>MTTQSKKPVRSTIPPIQQGHHSPEATPSAGLLRDTIVLTRKGEMAVQDIQVGDHVITRGAGMVQVQNISRQRLLRRAISIAAGSLGDTRPESDIILPADQQVFVRDWRAQALFGQDQALVPAASLVDGEFIIDQGLQVLELYSLQLEQTHVIYAGGLEVAGALHANMRLRPAA</sequence>
<reference evidence="3 4" key="1">
    <citation type="submission" date="2018-05" db="EMBL/GenBank/DDBJ databases">
        <authorList>
            <person name="Zhang Y.-J."/>
        </authorList>
    </citation>
    <scope>NUCLEOTIDE SEQUENCE [LARGE SCALE GENOMIC DNA]</scope>
    <source>
        <strain evidence="3 4">CY04</strain>
    </source>
</reference>
<evidence type="ECO:0000259" key="2">
    <source>
        <dbReference type="Pfam" id="PF13403"/>
    </source>
</evidence>
<proteinExistence type="predicted"/>
<evidence type="ECO:0000313" key="4">
    <source>
        <dbReference type="Proteomes" id="UP001429564"/>
    </source>
</evidence>
<dbReference type="EMBL" id="QHLQ01000008">
    <property type="protein sequence ID" value="NIZ61254.1"/>
    <property type="molecule type" value="Genomic_DNA"/>
</dbReference>
<accession>A0ABX0W6J1</accession>
<dbReference type="Pfam" id="PF13403">
    <property type="entry name" value="Hint_2"/>
    <property type="match status" value="1"/>
</dbReference>
<dbReference type="InterPro" id="IPR036844">
    <property type="entry name" value="Hint_dom_sf"/>
</dbReference>
<dbReference type="InterPro" id="IPR028992">
    <property type="entry name" value="Hedgehog/Intein_dom"/>
</dbReference>
<name>A0ABX0W6J1_9RHOB</name>
<protein>
    <recommendedName>
        <fullName evidence="2">Hedgehog/Intein (Hint) domain-containing protein</fullName>
    </recommendedName>
</protein>
<comment type="caution">
    <text evidence="3">The sequence shown here is derived from an EMBL/GenBank/DDBJ whole genome shotgun (WGS) entry which is preliminary data.</text>
</comment>
<evidence type="ECO:0000313" key="3">
    <source>
        <dbReference type="EMBL" id="NIZ61254.1"/>
    </source>
</evidence>
<gene>
    <name evidence="3" type="ORF">DL239_09745</name>
</gene>
<dbReference type="SUPFAM" id="SSF51294">
    <property type="entry name" value="Hedgehog/intein (Hint) domain"/>
    <property type="match status" value="1"/>
</dbReference>